<gene>
    <name evidence="2" type="ORF">KIH39_09210</name>
</gene>
<dbReference type="PROSITE" id="PS51257">
    <property type="entry name" value="PROKAR_LIPOPROTEIN"/>
    <property type="match status" value="1"/>
</dbReference>
<proteinExistence type="predicted"/>
<feature type="signal peptide" evidence="1">
    <location>
        <begin position="1"/>
        <end position="23"/>
    </location>
</feature>
<dbReference type="Pfam" id="PF10938">
    <property type="entry name" value="YfdX"/>
    <property type="match status" value="1"/>
</dbReference>
<dbReference type="KEGG" id="tsph:KIH39_09210"/>
<accession>A0A8E6B971</accession>
<keyword evidence="1" id="KW-0732">Signal</keyword>
<evidence type="ECO:0000256" key="1">
    <source>
        <dbReference type="SAM" id="SignalP"/>
    </source>
</evidence>
<feature type="chain" id="PRO_5034299529" evidence="1">
    <location>
        <begin position="24"/>
        <end position="337"/>
    </location>
</feature>
<keyword evidence="3" id="KW-1185">Reference proteome</keyword>
<protein>
    <submittedName>
        <fullName evidence="2">YfdX family protein</fullName>
    </submittedName>
</protein>
<evidence type="ECO:0000313" key="2">
    <source>
        <dbReference type="EMBL" id="QVL34066.1"/>
    </source>
</evidence>
<evidence type="ECO:0000313" key="3">
    <source>
        <dbReference type="Proteomes" id="UP000676194"/>
    </source>
</evidence>
<dbReference type="Proteomes" id="UP000676194">
    <property type="component" value="Chromosome"/>
</dbReference>
<dbReference type="InterPro" id="IPR021236">
    <property type="entry name" value="Uncharacterised_YfdX"/>
</dbReference>
<sequence>MKNRKFILSVLAGSLTIPTFILGCDTQKETVNQTKESKDDQKEGGISRILESVDFAPGKTLSPQDQAKVSSLGLKILGHVAKAQEDIEGKKNPDAKSELKQASTLLKILKELLPTVKVIDHIWVTKTDLSYLNTSEIHQDLVTILASIDQIYDVLPEGKAKDHAKKAKTILTKDKEKGASQAKAELEAVEESLDFNEVDMSVSYTSRLVKIAQADLDKDKNKEAADELRRVGDGIIFFDASIFDPMDVAMRRIWMGTQDYNGKDYKAAKNRMDHALKALKDVSQVGDKTMKASAQKLITEISAIDVSKESEGTSKALDTLWKDARKMVEEPAVGTKP</sequence>
<reference evidence="2" key="1">
    <citation type="submission" date="2021-05" db="EMBL/GenBank/DDBJ databases">
        <title>Complete genome sequence of the cellulolytic planctomycete Telmatocola sphagniphila SP2T and characterization of the first cellulase from planctomycetes.</title>
        <authorList>
            <person name="Rakitin A.L."/>
            <person name="Beletsky A.V."/>
            <person name="Naumoff D.G."/>
            <person name="Kulichevskaya I.S."/>
            <person name="Mardanov A.V."/>
            <person name="Ravin N.V."/>
            <person name="Dedysh S.N."/>
        </authorList>
    </citation>
    <scope>NUCLEOTIDE SEQUENCE</scope>
    <source>
        <strain evidence="2">SP2T</strain>
    </source>
</reference>
<dbReference type="AlphaFoldDB" id="A0A8E6B971"/>
<organism evidence="2 3">
    <name type="scientific">Telmatocola sphagniphila</name>
    <dbReference type="NCBI Taxonomy" id="1123043"/>
    <lineage>
        <taxon>Bacteria</taxon>
        <taxon>Pseudomonadati</taxon>
        <taxon>Planctomycetota</taxon>
        <taxon>Planctomycetia</taxon>
        <taxon>Gemmatales</taxon>
        <taxon>Gemmataceae</taxon>
    </lineage>
</organism>
<dbReference type="RefSeq" id="WP_213499039.1">
    <property type="nucleotide sequence ID" value="NZ_CP074694.1"/>
</dbReference>
<name>A0A8E6B971_9BACT</name>
<dbReference type="EMBL" id="CP074694">
    <property type="protein sequence ID" value="QVL34066.1"/>
    <property type="molecule type" value="Genomic_DNA"/>
</dbReference>